<dbReference type="InterPro" id="IPR036837">
    <property type="entry name" value="Cation_efflux_CTD_sf"/>
</dbReference>
<dbReference type="Pfam" id="PF16916">
    <property type="entry name" value="ZT_dimer"/>
    <property type="match status" value="1"/>
</dbReference>
<evidence type="ECO:0000313" key="10">
    <source>
        <dbReference type="EMBL" id="PSK89102.1"/>
    </source>
</evidence>
<gene>
    <name evidence="10" type="ORF">B0I18_113114</name>
</gene>
<feature type="transmembrane region" description="Helical" evidence="7">
    <location>
        <begin position="116"/>
        <end position="135"/>
    </location>
</feature>
<keyword evidence="11" id="KW-1185">Reference proteome</keyword>
<protein>
    <submittedName>
        <fullName evidence="10">Cation diffusion facilitator family transporter</fullName>
    </submittedName>
</protein>
<dbReference type="EMBL" id="PYGD01000013">
    <property type="protein sequence ID" value="PSK89102.1"/>
    <property type="molecule type" value="Genomic_DNA"/>
</dbReference>
<dbReference type="Proteomes" id="UP000240572">
    <property type="component" value="Unassembled WGS sequence"/>
</dbReference>
<feature type="domain" description="Cation efflux protein transmembrane" evidence="8">
    <location>
        <begin position="19"/>
        <end position="213"/>
    </location>
</feature>
<dbReference type="OrthoDB" id="9806522at2"/>
<organism evidence="10 11">
    <name type="scientific">Taibaiella chishuiensis</name>
    <dbReference type="NCBI Taxonomy" id="1434707"/>
    <lineage>
        <taxon>Bacteria</taxon>
        <taxon>Pseudomonadati</taxon>
        <taxon>Bacteroidota</taxon>
        <taxon>Chitinophagia</taxon>
        <taxon>Chitinophagales</taxon>
        <taxon>Chitinophagaceae</taxon>
        <taxon>Taibaiella</taxon>
    </lineage>
</organism>
<evidence type="ECO:0000259" key="9">
    <source>
        <dbReference type="Pfam" id="PF16916"/>
    </source>
</evidence>
<dbReference type="GO" id="GO:0016020">
    <property type="term" value="C:membrane"/>
    <property type="evidence" value="ECO:0007669"/>
    <property type="project" value="UniProtKB-SubCell"/>
</dbReference>
<dbReference type="RefSeq" id="WP_106525123.1">
    <property type="nucleotide sequence ID" value="NZ_PYGD01000013.1"/>
</dbReference>
<comment type="similarity">
    <text evidence="2">Belongs to the cation diffusion facilitator (CDF) transporter (TC 2.A.4) family.</text>
</comment>
<evidence type="ECO:0000256" key="1">
    <source>
        <dbReference type="ARBA" id="ARBA00004141"/>
    </source>
</evidence>
<dbReference type="NCBIfam" id="TIGR01297">
    <property type="entry name" value="CDF"/>
    <property type="match status" value="1"/>
</dbReference>
<dbReference type="InterPro" id="IPR027469">
    <property type="entry name" value="Cation_efflux_TMD_sf"/>
</dbReference>
<dbReference type="PANTHER" id="PTHR43840:SF15">
    <property type="entry name" value="MITOCHONDRIAL METAL TRANSPORTER 1-RELATED"/>
    <property type="match status" value="1"/>
</dbReference>
<dbReference type="SUPFAM" id="SSF161111">
    <property type="entry name" value="Cation efflux protein transmembrane domain-like"/>
    <property type="match status" value="1"/>
</dbReference>
<accession>A0A2P8CVU4</accession>
<feature type="transmembrane region" description="Helical" evidence="7">
    <location>
        <begin position="19"/>
        <end position="38"/>
    </location>
</feature>
<evidence type="ECO:0000256" key="5">
    <source>
        <dbReference type="ARBA" id="ARBA00022989"/>
    </source>
</evidence>
<evidence type="ECO:0000256" key="4">
    <source>
        <dbReference type="ARBA" id="ARBA00022692"/>
    </source>
</evidence>
<comment type="subcellular location">
    <subcellularLocation>
        <location evidence="1">Membrane</location>
        <topology evidence="1">Multi-pass membrane protein</topology>
    </subcellularLocation>
</comment>
<dbReference type="FunFam" id="1.20.1510.10:FF:000006">
    <property type="entry name" value="Divalent cation efflux transporter"/>
    <property type="match status" value="1"/>
</dbReference>
<dbReference type="InterPro" id="IPR002524">
    <property type="entry name" value="Cation_efflux"/>
</dbReference>
<keyword evidence="5 7" id="KW-1133">Transmembrane helix</keyword>
<evidence type="ECO:0000259" key="8">
    <source>
        <dbReference type="Pfam" id="PF01545"/>
    </source>
</evidence>
<dbReference type="Gene3D" id="1.20.1510.10">
    <property type="entry name" value="Cation efflux protein transmembrane domain"/>
    <property type="match status" value="1"/>
</dbReference>
<feature type="domain" description="Cation efflux protein cytoplasmic" evidence="9">
    <location>
        <begin position="219"/>
        <end position="294"/>
    </location>
</feature>
<dbReference type="Gene3D" id="3.30.70.1350">
    <property type="entry name" value="Cation efflux protein, cytoplasmic domain"/>
    <property type="match status" value="1"/>
</dbReference>
<comment type="caution">
    <text evidence="10">The sequence shown here is derived from an EMBL/GenBank/DDBJ whole genome shotgun (WGS) entry which is preliminary data.</text>
</comment>
<dbReference type="InterPro" id="IPR050291">
    <property type="entry name" value="CDF_Transporter"/>
</dbReference>
<reference evidence="10 11" key="1">
    <citation type="submission" date="2018-03" db="EMBL/GenBank/DDBJ databases">
        <title>Genomic Encyclopedia of Type Strains, Phase III (KMG-III): the genomes of soil and plant-associated and newly described type strains.</title>
        <authorList>
            <person name="Whitman W."/>
        </authorList>
    </citation>
    <scope>NUCLEOTIDE SEQUENCE [LARGE SCALE GENOMIC DNA]</scope>
    <source>
        <strain evidence="10 11">CGMCC 1.12700</strain>
    </source>
</reference>
<dbReference type="GO" id="GO:0008324">
    <property type="term" value="F:monoatomic cation transmembrane transporter activity"/>
    <property type="evidence" value="ECO:0007669"/>
    <property type="project" value="InterPro"/>
</dbReference>
<evidence type="ECO:0000256" key="6">
    <source>
        <dbReference type="ARBA" id="ARBA00023136"/>
    </source>
</evidence>
<name>A0A2P8CVU4_9BACT</name>
<dbReference type="PANTHER" id="PTHR43840">
    <property type="entry name" value="MITOCHONDRIAL METAL TRANSPORTER 1-RELATED"/>
    <property type="match status" value="1"/>
</dbReference>
<proteinExistence type="inferred from homology"/>
<keyword evidence="3" id="KW-0813">Transport</keyword>
<dbReference type="InterPro" id="IPR027470">
    <property type="entry name" value="Cation_efflux_CTD"/>
</dbReference>
<sequence>MEHQTAAPATGHKGLKTTLIGIICSTLLALLKGIGGILGHSYALIADAIESTADIFSSAMLWLGLRWAAKPADDEHPYGHGKAEALVSVGIALAMLVAAVIIVIESIDKIRTPHETPAPFTLIILAVVVLVKELLYRFVLKTGKEIESGAVKADASHHRSDAITSGAAFIGITIGLIGGKGYEMADDWAAVLAAVVIAYNAYKIFRPAVGELLDEDMNPELNRKIFDLAAATEGVVNVEKCHTRKMGTFNHADLHIRVKGDLSVREGHDIAHAVKANIQKDAPSYVDVMIHVEPA</sequence>
<feature type="transmembrane region" description="Helical" evidence="7">
    <location>
        <begin position="85"/>
        <end position="104"/>
    </location>
</feature>
<feature type="transmembrane region" description="Helical" evidence="7">
    <location>
        <begin position="44"/>
        <end position="65"/>
    </location>
</feature>
<dbReference type="Pfam" id="PF01545">
    <property type="entry name" value="Cation_efflux"/>
    <property type="match status" value="1"/>
</dbReference>
<evidence type="ECO:0000256" key="2">
    <source>
        <dbReference type="ARBA" id="ARBA00008114"/>
    </source>
</evidence>
<evidence type="ECO:0000313" key="11">
    <source>
        <dbReference type="Proteomes" id="UP000240572"/>
    </source>
</evidence>
<dbReference type="InterPro" id="IPR058533">
    <property type="entry name" value="Cation_efflux_TM"/>
</dbReference>
<evidence type="ECO:0000256" key="7">
    <source>
        <dbReference type="SAM" id="Phobius"/>
    </source>
</evidence>
<dbReference type="AlphaFoldDB" id="A0A2P8CVU4"/>
<dbReference type="SUPFAM" id="SSF160240">
    <property type="entry name" value="Cation efflux protein cytoplasmic domain-like"/>
    <property type="match status" value="1"/>
</dbReference>
<keyword evidence="6 7" id="KW-0472">Membrane</keyword>
<evidence type="ECO:0000256" key="3">
    <source>
        <dbReference type="ARBA" id="ARBA00022448"/>
    </source>
</evidence>
<keyword evidence="4 7" id="KW-0812">Transmembrane</keyword>